<dbReference type="SMART" id="SM00044">
    <property type="entry name" value="CYCc"/>
    <property type="match status" value="1"/>
</dbReference>
<proteinExistence type="predicted"/>
<keyword evidence="5" id="KW-1185">Reference proteome</keyword>
<sequence length="1053" mass="113550">MCARCGTCLRTNARFCDACGSPVEFAAVAEFKQVTVLVADVVHSMDIAAAVGAERLREILSELLRRWTPIIHRYGGTLDKFTGDGVMALFGAPEALEDHAFRACLAALDIQRVTGYVADEIARRDGVVVGIRLGLNSGRVVTGDIASSSINYTAIGEEVGLAQRMEAAAPPGGVMLSASTARLVQHRAILAETQMLRIKGATTPVPARLLLGIGSRPRTARPESALIGREPEIADLSVMLDDAIGGTCNTAEVVGVPGIGKSRLIREAAAIARRRGVDVFTTVCEAHMREIAFHALSGLLREIFGINGIDEESARQRMRAELPTAQAQDLRLLEDLLGISGADIDPTEVDSDARRRRIERLLTNHTLQRQRPGLYIIEDSQWIDAVSDSILVDLISILQHGRSLILITHRPEYRGALTTIAELRTITLPPLDNQQCSALVTHLVGSDESVTELAIQIAERASGNPFFAEEIVHDFAEQGVLSGTCGSYRCLVDTAEINVPVTVEAILAARIDRLSPAGKRTLNAAAVIGSRFDADLLSRVLDNPDLTELIDTALIERAVSTTSDEYVLRHPLIRAVVYESQLHSVRSHLHRKVAAALEERAPSTAEESAALIATHLEAAGDLRGAFSWYMRAGNWLVYHEISAARASWQHALDMACRLPIDSEQARLRITALTPLCATAWRIGIGLQDTGFDELAVLTVEAGDTRALAIAVSGQLFTMIFHTQLRAASRLASEYLHLLESTVDDALMVELLYGAATAKWQAGEALEANRMAQRIIDLADGSPAMTNAFAGSPLALAVAARGAARASMGQPGWKNDFDAAIAVARKLDTTSRVLTVMYKALSIGNGLLVPDEAILRDTAEVLVLAEQSGDDLTLANARMARGVALIHLEEDRSREQGFELLNLVRDGAMQGRITMLAVWFFDVLIAREQIRSGNVDLAVELSRRAVESEYRSGEMVYRGLAACVLVEALLARSVPGDLAEAQAVIDELAAVPTDPGFVLNEISLHRMRALLARASAQQLSWAKAIAEYRALADAHGFEGHVAAAKALAQATAPC</sequence>
<dbReference type="Pfam" id="PF13191">
    <property type="entry name" value="AAA_16"/>
    <property type="match status" value="1"/>
</dbReference>
<comment type="caution">
    <text evidence="4">The sequence shown here is derived from an EMBL/GenBank/DDBJ whole genome shotgun (WGS) entry which is preliminary data.</text>
</comment>
<dbReference type="SUPFAM" id="SSF52540">
    <property type="entry name" value="P-loop containing nucleoside triphosphate hydrolases"/>
    <property type="match status" value="1"/>
</dbReference>
<keyword evidence="1" id="KW-0547">Nucleotide-binding</keyword>
<accession>A0ABX3VRF7</accession>
<dbReference type="Gene3D" id="3.30.70.1230">
    <property type="entry name" value="Nucleotide cyclase"/>
    <property type="match status" value="1"/>
</dbReference>
<dbReference type="CDD" id="cd07302">
    <property type="entry name" value="CHD"/>
    <property type="match status" value="1"/>
</dbReference>
<dbReference type="InterPro" id="IPR001054">
    <property type="entry name" value="A/G_cyclase"/>
</dbReference>
<dbReference type="Proteomes" id="UP000193801">
    <property type="component" value="Unassembled WGS sequence"/>
</dbReference>
<dbReference type="Pfam" id="PF00211">
    <property type="entry name" value="Guanylate_cyc"/>
    <property type="match status" value="1"/>
</dbReference>
<dbReference type="InterPro" id="IPR041664">
    <property type="entry name" value="AAA_16"/>
</dbReference>
<evidence type="ECO:0000256" key="1">
    <source>
        <dbReference type="ARBA" id="ARBA00022741"/>
    </source>
</evidence>
<dbReference type="PANTHER" id="PTHR16305">
    <property type="entry name" value="TESTICULAR SOLUBLE ADENYLYL CYCLASE"/>
    <property type="match status" value="1"/>
</dbReference>
<evidence type="ECO:0000313" key="4">
    <source>
        <dbReference type="EMBL" id="ORW32872.1"/>
    </source>
</evidence>
<evidence type="ECO:0000313" key="5">
    <source>
        <dbReference type="Proteomes" id="UP000193801"/>
    </source>
</evidence>
<organism evidence="4 5">
    <name type="scientific">Mycobacterium paraense</name>
    <dbReference type="NCBI Taxonomy" id="767916"/>
    <lineage>
        <taxon>Bacteria</taxon>
        <taxon>Bacillati</taxon>
        <taxon>Actinomycetota</taxon>
        <taxon>Actinomycetes</taxon>
        <taxon>Mycobacteriales</taxon>
        <taxon>Mycobacteriaceae</taxon>
        <taxon>Mycobacterium</taxon>
        <taxon>Mycobacterium simiae complex</taxon>
    </lineage>
</organism>
<dbReference type="SUPFAM" id="SSF55073">
    <property type="entry name" value="Nucleotide cyclase"/>
    <property type="match status" value="1"/>
</dbReference>
<reference evidence="4 5" key="1">
    <citation type="journal article" date="2015" name="Emerg. Microbes Infect.">
        <title>Characterization of 17 strains belonging to the Mycobacterium simiae complex and description of Mycobacterium paraense sp. nov.</title>
        <authorList>
            <person name="Fusco da Costa A.R."/>
            <person name="Fedrizzi T."/>
            <person name="Lopes M.L."/>
            <person name="Pecorari M."/>
            <person name="Oliveira da Costa W.L."/>
            <person name="Giacobazzi E."/>
            <person name="da Costa Bahia J.R."/>
            <person name="De Sanctis V."/>
            <person name="Batista Lima K.V."/>
            <person name="Bertorelli R."/>
            <person name="Grottola A."/>
            <person name="Fabio A."/>
            <person name="Mariottini A."/>
            <person name="Ferretti P."/>
            <person name="Di Leva F."/>
            <person name="Fregni Serpini G."/>
            <person name="Tagliazucchi S."/>
            <person name="Rumpianesi F."/>
            <person name="Jousson O."/>
            <person name="Segata N."/>
            <person name="Tortoli E."/>
        </authorList>
    </citation>
    <scope>NUCLEOTIDE SEQUENCE [LARGE SCALE GENOMIC DNA]</scope>
    <source>
        <strain evidence="4 5">FI-07156</strain>
    </source>
</reference>
<dbReference type="PROSITE" id="PS50125">
    <property type="entry name" value="GUANYLATE_CYCLASE_2"/>
    <property type="match status" value="1"/>
</dbReference>
<name>A0ABX3VRF7_9MYCO</name>
<feature type="domain" description="Guanylate cyclase" evidence="3">
    <location>
        <begin position="35"/>
        <end position="166"/>
    </location>
</feature>
<protein>
    <recommendedName>
        <fullName evidence="3">Guanylate cyclase domain-containing protein</fullName>
    </recommendedName>
</protein>
<gene>
    <name evidence="4" type="ORF">AWB91_09545</name>
</gene>
<dbReference type="PANTHER" id="PTHR16305:SF28">
    <property type="entry name" value="GUANYLATE CYCLASE DOMAIN-CONTAINING PROTEIN"/>
    <property type="match status" value="1"/>
</dbReference>
<dbReference type="InterPro" id="IPR029787">
    <property type="entry name" value="Nucleotide_cyclase"/>
</dbReference>
<evidence type="ECO:0000256" key="2">
    <source>
        <dbReference type="ARBA" id="ARBA00022840"/>
    </source>
</evidence>
<keyword evidence="2" id="KW-0067">ATP-binding</keyword>
<evidence type="ECO:0000259" key="3">
    <source>
        <dbReference type="PROSITE" id="PS50125"/>
    </source>
</evidence>
<dbReference type="EMBL" id="LQPK01000006">
    <property type="protein sequence ID" value="ORW32872.1"/>
    <property type="molecule type" value="Genomic_DNA"/>
</dbReference>
<dbReference type="InterPro" id="IPR027417">
    <property type="entry name" value="P-loop_NTPase"/>
</dbReference>